<dbReference type="RefSeq" id="WP_286650404.1">
    <property type="nucleotide sequence ID" value="NZ_JACAGK010000005.1"/>
</dbReference>
<reference evidence="1" key="2">
    <citation type="journal article" date="2022" name="Sci. Total Environ.">
        <title>Prevalence, transmission, and molecular epidemiology of tet(X)-positive bacteria among humans, animals, and environmental niches in China: An epidemiological, and genomic-based study.</title>
        <authorList>
            <person name="Dong N."/>
            <person name="Zeng Y."/>
            <person name="Cai C."/>
            <person name="Sun C."/>
            <person name="Lu J."/>
            <person name="Liu C."/>
            <person name="Zhou H."/>
            <person name="Sun Q."/>
            <person name="Shu L."/>
            <person name="Wang H."/>
            <person name="Wang Y."/>
            <person name="Wang S."/>
            <person name="Wu C."/>
            <person name="Chan E.W."/>
            <person name="Chen G."/>
            <person name="Shen Z."/>
            <person name="Chen S."/>
            <person name="Zhang R."/>
        </authorList>
    </citation>
    <scope>NUCLEOTIDE SEQUENCE</scope>
    <source>
        <strain evidence="1">R1692</strain>
    </source>
</reference>
<name>A0ABT7NJ36_9SPHI</name>
<reference evidence="1" key="1">
    <citation type="submission" date="2020-06" db="EMBL/GenBank/DDBJ databases">
        <authorList>
            <person name="Dong N."/>
        </authorList>
    </citation>
    <scope>NUCLEOTIDE SEQUENCE</scope>
    <source>
        <strain evidence="1">R1692</strain>
    </source>
</reference>
<dbReference type="Proteomes" id="UP001170954">
    <property type="component" value="Unassembled WGS sequence"/>
</dbReference>
<keyword evidence="2" id="KW-1185">Reference proteome</keyword>
<evidence type="ECO:0000313" key="1">
    <source>
        <dbReference type="EMBL" id="MDM1047211.1"/>
    </source>
</evidence>
<proteinExistence type="predicted"/>
<protein>
    <recommendedName>
        <fullName evidence="3">Outer membrane protein beta-barrel domain-containing protein</fullName>
    </recommendedName>
</protein>
<organism evidence="1 2">
    <name type="scientific">Sphingobacterium hotanense</name>
    <dbReference type="NCBI Taxonomy" id="649196"/>
    <lineage>
        <taxon>Bacteria</taxon>
        <taxon>Pseudomonadati</taxon>
        <taxon>Bacteroidota</taxon>
        <taxon>Sphingobacteriia</taxon>
        <taxon>Sphingobacteriales</taxon>
        <taxon>Sphingobacteriaceae</taxon>
        <taxon>Sphingobacterium</taxon>
    </lineage>
</organism>
<gene>
    <name evidence="1" type="ORF">HX018_02995</name>
</gene>
<dbReference type="EMBL" id="JACAGK010000005">
    <property type="protein sequence ID" value="MDM1047211.1"/>
    <property type="molecule type" value="Genomic_DNA"/>
</dbReference>
<comment type="caution">
    <text evidence="1">The sequence shown here is derived from an EMBL/GenBank/DDBJ whole genome shotgun (WGS) entry which is preliminary data.</text>
</comment>
<evidence type="ECO:0000313" key="2">
    <source>
        <dbReference type="Proteomes" id="UP001170954"/>
    </source>
</evidence>
<accession>A0ABT7NJ36</accession>
<evidence type="ECO:0008006" key="3">
    <source>
        <dbReference type="Google" id="ProtNLM"/>
    </source>
</evidence>
<sequence>MKKATFLICFLLTQISFSYGQLRYTNHHEVGLLTYATSIGQSGFSALTNHGVALNPKVSLLLGTGVEHYLYDRMEHKVWIVPITGGVRYLSKPEERSSFVVAGDLGYGLAFSKDDESSNEISSGGIKVNPMLGWRWKLGEKRSWLQAGVGYQFQSIKLKAADNKGGTINFDVIPGYIPNQTISGKTSVDMQRIVLRLGFGF</sequence>